<dbReference type="SMART" id="SM00028">
    <property type="entry name" value="TPR"/>
    <property type="match status" value="3"/>
</dbReference>
<keyword evidence="1" id="KW-0677">Repeat</keyword>
<evidence type="ECO:0000256" key="2">
    <source>
        <dbReference type="ARBA" id="ARBA00022803"/>
    </source>
</evidence>
<dbReference type="AlphaFoldDB" id="A0A8J5X408"/>
<accession>A0A8J5X408</accession>
<dbReference type="OrthoDB" id="433738at2759"/>
<dbReference type="PANTHER" id="PTHR11242:SF19">
    <property type="entry name" value="OS07G0161000 PROTEIN"/>
    <property type="match status" value="1"/>
</dbReference>
<dbReference type="InterPro" id="IPR011990">
    <property type="entry name" value="TPR-like_helical_dom_sf"/>
</dbReference>
<feature type="region of interest" description="Disordered" evidence="3">
    <location>
        <begin position="268"/>
        <end position="327"/>
    </location>
</feature>
<dbReference type="InterPro" id="IPR019734">
    <property type="entry name" value="TPR_rpt"/>
</dbReference>
<evidence type="ECO:0000256" key="1">
    <source>
        <dbReference type="ARBA" id="ARBA00022737"/>
    </source>
</evidence>
<evidence type="ECO:0000313" key="4">
    <source>
        <dbReference type="EMBL" id="KAG8458823.1"/>
    </source>
</evidence>
<dbReference type="Proteomes" id="UP000751190">
    <property type="component" value="Unassembled WGS sequence"/>
</dbReference>
<protein>
    <submittedName>
        <fullName evidence="4">Uncharacterized protein</fullName>
    </submittedName>
</protein>
<dbReference type="EMBL" id="JAGTXO010000047">
    <property type="protein sequence ID" value="KAG8458823.1"/>
    <property type="molecule type" value="Genomic_DNA"/>
</dbReference>
<dbReference type="PANTHER" id="PTHR11242">
    <property type="entry name" value="ARYL HYDROCARBON RECEPTOR INTERACTING PROTEIN RELATED"/>
    <property type="match status" value="1"/>
</dbReference>
<dbReference type="SUPFAM" id="SSF48452">
    <property type="entry name" value="TPR-like"/>
    <property type="match status" value="1"/>
</dbReference>
<gene>
    <name evidence="4" type="ORF">KFE25_005250</name>
</gene>
<name>A0A8J5X408_DIALT</name>
<proteinExistence type="predicted"/>
<comment type="caution">
    <text evidence="4">The sequence shown here is derived from an EMBL/GenBank/DDBJ whole genome shotgun (WGS) entry which is preliminary data.</text>
</comment>
<evidence type="ECO:0000313" key="5">
    <source>
        <dbReference type="Proteomes" id="UP000751190"/>
    </source>
</evidence>
<reference evidence="4" key="1">
    <citation type="submission" date="2021-05" db="EMBL/GenBank/DDBJ databases">
        <title>The genome of the haptophyte Pavlova lutheri (Diacronema luteri, Pavlovales) - a model for lipid biosynthesis in eukaryotic algae.</title>
        <authorList>
            <person name="Hulatt C.J."/>
            <person name="Posewitz M.C."/>
        </authorList>
    </citation>
    <scope>NUCLEOTIDE SEQUENCE</scope>
    <source>
        <strain evidence="4">NIVA-4/92</strain>
    </source>
</reference>
<sequence length="554" mass="57557">MNPQMMAQAQEMMAKMSPEDIRRMQEMTRNLDPNMMRTMQQQMASNPQLMAQAQAHMANLTPEQLRAQMAEAANLTPEQMRMQAEMSARMAGVGLPPATPAAPKSAADALRASPVSVPPGIVAQVDDAERLKANGNKRFAAQDYDGAIAKYDAALAALTASGYEAELTAANLAAVNALADICLVNSATCQLKKGMPARAVDACSRVLARSPAHRKALYNRGKALLAQGDLSAAVSDLKSAHRADTSDATVLAALRDAKAARRAAAAASHAEGMQIADADADSDSDADDAHTGTSAVAPAGPGGMAGGFGGASMPGLPPGMSASDMEQAQRAMMNMTPEQLSAQMEMISKMDPAFLQSVDPRFKDMPPEMMKASLEAAKSLRPEQLRQMQQQMAAGGGAGAPLGAGGGALAGAPGMAAGLAGGAGGLDMAAAAGMMDNLSPEAMASMSNMMASMDPEAMAKMMSAMGRTVSPDEAKKMQEQLAKVSPETMHRWLGRAAKALKMFNWLKAAARDVYAQPRRSAMQLVSAGTPLARLTAALTALLAALILGHVTSLF</sequence>
<evidence type="ECO:0000256" key="3">
    <source>
        <dbReference type="SAM" id="MobiDB-lite"/>
    </source>
</evidence>
<feature type="compositionally biased region" description="Gly residues" evidence="3">
    <location>
        <begin position="300"/>
        <end position="312"/>
    </location>
</feature>
<keyword evidence="5" id="KW-1185">Reference proteome</keyword>
<keyword evidence="2" id="KW-0802">TPR repeat</keyword>
<dbReference type="OMA" id="KRPIDWA"/>
<dbReference type="Gene3D" id="1.25.40.10">
    <property type="entry name" value="Tetratricopeptide repeat domain"/>
    <property type="match status" value="1"/>
</dbReference>
<organism evidence="4 5">
    <name type="scientific">Diacronema lutheri</name>
    <name type="common">Unicellular marine alga</name>
    <name type="synonym">Monochrysis lutheri</name>
    <dbReference type="NCBI Taxonomy" id="2081491"/>
    <lineage>
        <taxon>Eukaryota</taxon>
        <taxon>Haptista</taxon>
        <taxon>Haptophyta</taxon>
        <taxon>Pavlovophyceae</taxon>
        <taxon>Pavlovales</taxon>
        <taxon>Pavlovaceae</taxon>
        <taxon>Diacronema</taxon>
    </lineage>
</organism>
<dbReference type="InterPro" id="IPR039663">
    <property type="entry name" value="AIP/AIPL1/TTC9"/>
</dbReference>